<dbReference type="CDD" id="cd01647">
    <property type="entry name" value="RT_LTR"/>
    <property type="match status" value="1"/>
</dbReference>
<evidence type="ECO:0000256" key="5">
    <source>
        <dbReference type="ARBA" id="ARBA00022759"/>
    </source>
</evidence>
<dbReference type="InterPro" id="IPR001878">
    <property type="entry name" value="Znf_CCHC"/>
</dbReference>
<keyword evidence="8" id="KW-0862">Zinc</keyword>
<keyword evidence="3" id="KW-0548">Nucleotidyltransferase</keyword>
<feature type="region of interest" description="Disordered" evidence="9">
    <location>
        <begin position="946"/>
        <end position="983"/>
    </location>
</feature>
<evidence type="ECO:0000256" key="3">
    <source>
        <dbReference type="ARBA" id="ARBA00022695"/>
    </source>
</evidence>
<feature type="compositionally biased region" description="Basic and acidic residues" evidence="9">
    <location>
        <begin position="967"/>
        <end position="978"/>
    </location>
</feature>
<dbReference type="PANTHER" id="PTHR37984">
    <property type="entry name" value="PROTEIN CBG26694"/>
    <property type="match status" value="1"/>
</dbReference>
<keyword evidence="6" id="KW-0378">Hydrolase</keyword>
<dbReference type="GO" id="GO:0015074">
    <property type="term" value="P:DNA integration"/>
    <property type="evidence" value="ECO:0007669"/>
    <property type="project" value="InterPro"/>
</dbReference>
<dbReference type="InterPro" id="IPR036397">
    <property type="entry name" value="RNaseH_sf"/>
</dbReference>
<feature type="region of interest" description="Disordered" evidence="9">
    <location>
        <begin position="1277"/>
        <end position="1302"/>
    </location>
</feature>
<dbReference type="InterPro" id="IPR036875">
    <property type="entry name" value="Znf_CCHC_sf"/>
</dbReference>
<dbReference type="SUPFAM" id="SSF57756">
    <property type="entry name" value="Retrovirus zinc finger-like domains"/>
    <property type="match status" value="1"/>
</dbReference>
<dbReference type="EC" id="2.7.7.49" evidence="1"/>
<protein>
    <recommendedName>
        <fullName evidence="1">RNA-directed DNA polymerase</fullName>
        <ecNumber evidence="1">2.7.7.49</ecNumber>
    </recommendedName>
</protein>
<dbReference type="Gene3D" id="3.30.70.270">
    <property type="match status" value="2"/>
</dbReference>
<keyword evidence="8" id="KW-0479">Metal-binding</keyword>
<dbReference type="InterPro" id="IPR012337">
    <property type="entry name" value="RNaseH-like_sf"/>
</dbReference>
<dbReference type="GO" id="GO:0003676">
    <property type="term" value="F:nucleic acid binding"/>
    <property type="evidence" value="ECO:0007669"/>
    <property type="project" value="InterPro"/>
</dbReference>
<dbReference type="Proteomes" id="UP000479190">
    <property type="component" value="Unassembled WGS sequence"/>
</dbReference>
<feature type="region of interest" description="Disordered" evidence="9">
    <location>
        <begin position="1050"/>
        <end position="1070"/>
    </location>
</feature>
<dbReference type="Gene3D" id="1.10.340.70">
    <property type="match status" value="1"/>
</dbReference>
<evidence type="ECO:0000256" key="6">
    <source>
        <dbReference type="ARBA" id="ARBA00022801"/>
    </source>
</evidence>
<dbReference type="Pfam" id="PF00078">
    <property type="entry name" value="RVT_1"/>
    <property type="match status" value="1"/>
</dbReference>
<evidence type="ECO:0000313" key="13">
    <source>
        <dbReference type="EMBL" id="CAB0029779.1"/>
    </source>
</evidence>
<evidence type="ECO:0000256" key="7">
    <source>
        <dbReference type="ARBA" id="ARBA00022918"/>
    </source>
</evidence>
<dbReference type="GO" id="GO:0042575">
    <property type="term" value="C:DNA polymerase complex"/>
    <property type="evidence" value="ECO:0007669"/>
    <property type="project" value="UniProtKB-ARBA"/>
</dbReference>
<name>A0A6H5HVX5_9HYME</name>
<dbReference type="GO" id="GO:0003964">
    <property type="term" value="F:RNA-directed DNA polymerase activity"/>
    <property type="evidence" value="ECO:0007669"/>
    <property type="project" value="UniProtKB-KW"/>
</dbReference>
<dbReference type="InterPro" id="IPR041588">
    <property type="entry name" value="Integrase_H2C2"/>
</dbReference>
<dbReference type="Gene3D" id="4.10.60.10">
    <property type="entry name" value="Zinc finger, CCHC-type"/>
    <property type="match status" value="1"/>
</dbReference>
<dbReference type="CDD" id="cd09274">
    <property type="entry name" value="RNase_HI_RT_Ty3"/>
    <property type="match status" value="1"/>
</dbReference>
<feature type="domain" description="CCHC-type" evidence="10">
    <location>
        <begin position="1156"/>
        <end position="1171"/>
    </location>
</feature>
<accession>A0A6H5HVX5</accession>
<dbReference type="FunFam" id="1.10.340.70:FF:000001">
    <property type="entry name" value="Retrovirus-related Pol polyprotein from transposon gypsy-like Protein"/>
    <property type="match status" value="1"/>
</dbReference>
<feature type="compositionally biased region" description="Low complexity" evidence="9">
    <location>
        <begin position="1277"/>
        <end position="1286"/>
    </location>
</feature>
<dbReference type="InterPro" id="IPR050951">
    <property type="entry name" value="Retrovirus_Pol_polyprotein"/>
</dbReference>
<organism evidence="13 14">
    <name type="scientific">Trichogramma brassicae</name>
    <dbReference type="NCBI Taxonomy" id="86971"/>
    <lineage>
        <taxon>Eukaryota</taxon>
        <taxon>Metazoa</taxon>
        <taxon>Ecdysozoa</taxon>
        <taxon>Arthropoda</taxon>
        <taxon>Hexapoda</taxon>
        <taxon>Insecta</taxon>
        <taxon>Pterygota</taxon>
        <taxon>Neoptera</taxon>
        <taxon>Endopterygota</taxon>
        <taxon>Hymenoptera</taxon>
        <taxon>Apocrita</taxon>
        <taxon>Proctotrupomorpha</taxon>
        <taxon>Chalcidoidea</taxon>
        <taxon>Trichogrammatidae</taxon>
        <taxon>Trichogramma</taxon>
    </lineage>
</organism>
<feature type="domain" description="Integrase catalytic" evidence="12">
    <location>
        <begin position="655"/>
        <end position="812"/>
    </location>
</feature>
<evidence type="ECO:0000256" key="8">
    <source>
        <dbReference type="PROSITE-ProRule" id="PRU00047"/>
    </source>
</evidence>
<dbReference type="InterPro" id="IPR041373">
    <property type="entry name" value="RT_RNaseH"/>
</dbReference>
<dbReference type="SUPFAM" id="SSF53098">
    <property type="entry name" value="Ribonuclease H-like"/>
    <property type="match status" value="1"/>
</dbReference>
<dbReference type="PANTHER" id="PTHR37984:SF5">
    <property type="entry name" value="PROTEIN NYNRIN-LIKE"/>
    <property type="match status" value="1"/>
</dbReference>
<keyword evidence="7" id="KW-0695">RNA-directed DNA polymerase</keyword>
<gene>
    <name evidence="13" type="ORF">TBRA_LOCUS1805</name>
</gene>
<dbReference type="Gene3D" id="3.30.420.10">
    <property type="entry name" value="Ribonuclease H-like superfamily/Ribonuclease H"/>
    <property type="match status" value="1"/>
</dbReference>
<evidence type="ECO:0000256" key="4">
    <source>
        <dbReference type="ARBA" id="ARBA00022722"/>
    </source>
</evidence>
<evidence type="ECO:0000259" key="10">
    <source>
        <dbReference type="PROSITE" id="PS50158"/>
    </source>
</evidence>
<keyword evidence="5" id="KW-0255">Endonuclease</keyword>
<evidence type="ECO:0000259" key="11">
    <source>
        <dbReference type="PROSITE" id="PS50878"/>
    </source>
</evidence>
<dbReference type="EMBL" id="CADCXV010000347">
    <property type="protein sequence ID" value="CAB0029779.1"/>
    <property type="molecule type" value="Genomic_DNA"/>
</dbReference>
<feature type="region of interest" description="Disordered" evidence="9">
    <location>
        <begin position="1208"/>
        <end position="1238"/>
    </location>
</feature>
<dbReference type="Pfam" id="PF17917">
    <property type="entry name" value="RT_RNaseH"/>
    <property type="match status" value="1"/>
</dbReference>
<dbReference type="SUPFAM" id="SSF56672">
    <property type="entry name" value="DNA/RNA polymerases"/>
    <property type="match status" value="1"/>
</dbReference>
<sequence>MSVLDEDVILGIDFCHDFDVDTRWRRGVWRVREGPWMPFLCNDDRAMRESCAGITVTNEEQLAEVNQLVEEVLAPQTRLADGLHPMTNLVEHHIRLTDETPIKHKLRRMTEPMLWEARNTVTKWYKEGIIEPSASDFRSAPVLVKKSDGGYCMCIDFRDLNSRTVKDAYPEANMDMILDRLRNARFISTIDLKAAFLQVPLNKESRKYTAFAVPGSGLWQFLRMPYGLSNSPSTFSRLVDALFGPAYEPHVFAYLDDVIVVTDTFADHLKWLKFALSRLVDAGLQINREKCHFCRPRVLYLGFQLDHEGLRPDPERIQPVVNYPAPTNVKQLRRFLGMVGWYARFIARDSEIKAPLTKLLKKTEEWKWGEEQQTAFERLKSALTSAPVLARPDFSKPFKVQCDASGVAVGAVLTQEQQDGEHPIVYASRSLTGAERNYSTTEKECLAVLWSIRKFRPYIEGYRFVVITDHSALKWLRNLKDPTGRLARWALEMQQWDFVIEHRKGALHHLPDALSRVFTEDGEVRVCSTAEIADEWYLRMLEEVEKHPARYPQWRVDEGRLYRFKRNSLLDPVAGREGDWKLVVPEEWKERILRDSHNEPATGHLGVEKTYDRVAQEYFWRGCYYDVEEYVRKCDLCQRHKVSQQKKQGLMGKRVVEEPWTVVAADLMEFPPSKARNKYLIVFSRLVHALGGNETSQKGRRKVRGSRVRRVSLVSLGCAAILLVGQTGEFDNKLVSDMLNGYGIKRATTPPYHPQSNPVERSNRTLKTVIKMYVNSDHRTWDTYIHEFRHALNTAVQSTLKVSPSFLNFGRQPRPIKSLRRELEGAKEIEAAVTEYWLDRLTKLECLRELVAKYADEAHDRQRMENKAAENVQHEAPIIALDSGVKKVASVENLPPPELNSSESSLVATIDDVWDDIVATIAEDSGSPVVVVTAENEEKVEKVGATVELVEPGVMAPSPNEQATSGGERRDEPEDGSVREQPPQAPMLEQPLEQQQQVPPQAPMLEQPLEQQQQVPLQDPLLDQQIEQQQLQVQLQEPMEVNGDVTFKKRKRGCRGGRKKKPSSNRQLTVDDVELSFDVPPRNDEEAGPPIRRQAVGENVPLYVPPGAAGGVDSIAGAGALASPKQQLPVRLTGVMFGGLKPIPTDPTVDPAPRHCFNCWKPGHFRQVCPSAKERSYCYNCGRDGVDMADCPRCSGAHAEWLERTYSAERSQATEERRRAYESWREGQPGSRGERAAPSRFRLARKIGAKVGATPRYAGGWPVLATCFWASASGCAAPGRGAQSGAGRRGRGAGGRSPRDFA</sequence>
<dbReference type="FunFam" id="3.30.70.270:FF:000020">
    <property type="entry name" value="Transposon Tf2-6 polyprotein-like Protein"/>
    <property type="match status" value="1"/>
</dbReference>
<dbReference type="OrthoDB" id="2286242at2759"/>
<evidence type="ECO:0000256" key="9">
    <source>
        <dbReference type="SAM" id="MobiDB-lite"/>
    </source>
</evidence>
<evidence type="ECO:0000256" key="1">
    <source>
        <dbReference type="ARBA" id="ARBA00012493"/>
    </source>
</evidence>
<dbReference type="GO" id="GO:0016787">
    <property type="term" value="F:hydrolase activity"/>
    <property type="evidence" value="ECO:0007669"/>
    <property type="project" value="UniProtKB-KW"/>
</dbReference>
<dbReference type="InterPro" id="IPR043128">
    <property type="entry name" value="Rev_trsase/Diguanyl_cyclase"/>
</dbReference>
<dbReference type="PROSITE" id="PS50878">
    <property type="entry name" value="RT_POL"/>
    <property type="match status" value="1"/>
</dbReference>
<keyword evidence="14" id="KW-1185">Reference proteome</keyword>
<dbReference type="SMART" id="SM00343">
    <property type="entry name" value="ZnF_C2HC"/>
    <property type="match status" value="2"/>
</dbReference>
<dbReference type="FunFam" id="3.10.20.370:FF:000001">
    <property type="entry name" value="Retrovirus-related Pol polyprotein from transposon 17.6-like protein"/>
    <property type="match status" value="1"/>
</dbReference>
<evidence type="ECO:0000256" key="2">
    <source>
        <dbReference type="ARBA" id="ARBA00022679"/>
    </source>
</evidence>
<dbReference type="Pfam" id="PF17921">
    <property type="entry name" value="Integrase_H2C2"/>
    <property type="match status" value="1"/>
</dbReference>
<feature type="domain" description="Reverse transcriptase" evidence="11">
    <location>
        <begin position="125"/>
        <end position="305"/>
    </location>
</feature>
<dbReference type="GO" id="GO:0008270">
    <property type="term" value="F:zinc ion binding"/>
    <property type="evidence" value="ECO:0007669"/>
    <property type="project" value="UniProtKB-KW"/>
</dbReference>
<reference evidence="13 14" key="1">
    <citation type="submission" date="2020-02" db="EMBL/GenBank/DDBJ databases">
        <authorList>
            <person name="Ferguson B K."/>
        </authorList>
    </citation>
    <scope>NUCLEOTIDE SEQUENCE [LARGE SCALE GENOMIC DNA]</scope>
</reference>
<dbReference type="InterPro" id="IPR043502">
    <property type="entry name" value="DNA/RNA_pol_sf"/>
</dbReference>
<dbReference type="Gene3D" id="3.10.10.10">
    <property type="entry name" value="HIV Type 1 Reverse Transcriptase, subunit A, domain 1"/>
    <property type="match status" value="1"/>
</dbReference>
<dbReference type="InterPro" id="IPR000477">
    <property type="entry name" value="RT_dom"/>
</dbReference>
<feature type="compositionally biased region" description="Basic residues" evidence="9">
    <location>
        <begin position="1050"/>
        <end position="1063"/>
    </location>
</feature>
<feature type="compositionally biased region" description="Basic and acidic residues" evidence="9">
    <location>
        <begin position="1208"/>
        <end position="1225"/>
    </location>
</feature>
<keyword evidence="2" id="KW-0808">Transferase</keyword>
<dbReference type="GO" id="GO:0004519">
    <property type="term" value="F:endonuclease activity"/>
    <property type="evidence" value="ECO:0007669"/>
    <property type="project" value="UniProtKB-KW"/>
</dbReference>
<keyword evidence="4" id="KW-0540">Nuclease</keyword>
<keyword evidence="8" id="KW-0863">Zinc-finger</keyword>
<dbReference type="PROSITE" id="PS50158">
    <property type="entry name" value="ZF_CCHC"/>
    <property type="match status" value="1"/>
</dbReference>
<evidence type="ECO:0000313" key="14">
    <source>
        <dbReference type="Proteomes" id="UP000479190"/>
    </source>
</evidence>
<dbReference type="InterPro" id="IPR001584">
    <property type="entry name" value="Integrase_cat-core"/>
</dbReference>
<proteinExistence type="predicted"/>
<dbReference type="PROSITE" id="PS50994">
    <property type="entry name" value="INTEGRASE"/>
    <property type="match status" value="1"/>
</dbReference>
<evidence type="ECO:0000259" key="12">
    <source>
        <dbReference type="PROSITE" id="PS50994"/>
    </source>
</evidence>